<name>A0AAW2MGC0_SESRA</name>
<reference evidence="1" key="1">
    <citation type="submission" date="2020-06" db="EMBL/GenBank/DDBJ databases">
        <authorList>
            <person name="Li T."/>
            <person name="Hu X."/>
            <person name="Zhang T."/>
            <person name="Song X."/>
            <person name="Zhang H."/>
            <person name="Dai N."/>
            <person name="Sheng W."/>
            <person name="Hou X."/>
            <person name="Wei L."/>
        </authorList>
    </citation>
    <scope>NUCLEOTIDE SEQUENCE</scope>
    <source>
        <strain evidence="1">G02</strain>
        <tissue evidence="1">Leaf</tissue>
    </source>
</reference>
<accession>A0AAW2MGC0</accession>
<reference evidence="1" key="2">
    <citation type="journal article" date="2024" name="Plant">
        <title>Genomic evolution and insights into agronomic trait innovations of Sesamum species.</title>
        <authorList>
            <person name="Miao H."/>
            <person name="Wang L."/>
            <person name="Qu L."/>
            <person name="Liu H."/>
            <person name="Sun Y."/>
            <person name="Le M."/>
            <person name="Wang Q."/>
            <person name="Wei S."/>
            <person name="Zheng Y."/>
            <person name="Lin W."/>
            <person name="Duan Y."/>
            <person name="Cao H."/>
            <person name="Xiong S."/>
            <person name="Wang X."/>
            <person name="Wei L."/>
            <person name="Li C."/>
            <person name="Ma Q."/>
            <person name="Ju M."/>
            <person name="Zhao R."/>
            <person name="Li G."/>
            <person name="Mu C."/>
            <person name="Tian Q."/>
            <person name="Mei H."/>
            <person name="Zhang T."/>
            <person name="Gao T."/>
            <person name="Zhang H."/>
        </authorList>
    </citation>
    <scope>NUCLEOTIDE SEQUENCE</scope>
    <source>
        <strain evidence="1">G02</strain>
    </source>
</reference>
<sequence>MAPNRAGDNSLEEVSDEMLCLVGSATGLADLGMLGWTLHWLGPRTSLLQLGKPERCQMPPPPSACSWCC</sequence>
<gene>
    <name evidence="1" type="ORF">Sradi_4903800</name>
</gene>
<dbReference type="AlphaFoldDB" id="A0AAW2MGC0"/>
<comment type="caution">
    <text evidence="1">The sequence shown here is derived from an EMBL/GenBank/DDBJ whole genome shotgun (WGS) entry which is preliminary data.</text>
</comment>
<evidence type="ECO:0000313" key="1">
    <source>
        <dbReference type="EMBL" id="KAL0329171.1"/>
    </source>
</evidence>
<protein>
    <submittedName>
        <fullName evidence="1">Uncharacterized protein</fullName>
    </submittedName>
</protein>
<dbReference type="EMBL" id="JACGWJ010000022">
    <property type="protein sequence ID" value="KAL0329171.1"/>
    <property type="molecule type" value="Genomic_DNA"/>
</dbReference>
<proteinExistence type="predicted"/>
<organism evidence="1">
    <name type="scientific">Sesamum radiatum</name>
    <name type="common">Black benniseed</name>
    <dbReference type="NCBI Taxonomy" id="300843"/>
    <lineage>
        <taxon>Eukaryota</taxon>
        <taxon>Viridiplantae</taxon>
        <taxon>Streptophyta</taxon>
        <taxon>Embryophyta</taxon>
        <taxon>Tracheophyta</taxon>
        <taxon>Spermatophyta</taxon>
        <taxon>Magnoliopsida</taxon>
        <taxon>eudicotyledons</taxon>
        <taxon>Gunneridae</taxon>
        <taxon>Pentapetalae</taxon>
        <taxon>asterids</taxon>
        <taxon>lamiids</taxon>
        <taxon>Lamiales</taxon>
        <taxon>Pedaliaceae</taxon>
        <taxon>Sesamum</taxon>
    </lineage>
</organism>